<evidence type="ECO:0000256" key="9">
    <source>
        <dbReference type="ARBA" id="ARBA00022963"/>
    </source>
</evidence>
<dbReference type="InterPro" id="IPR051406">
    <property type="entry name" value="PLD_domain"/>
</dbReference>
<dbReference type="Pfam" id="PF13091">
    <property type="entry name" value="PLDc_2"/>
    <property type="match status" value="1"/>
</dbReference>
<dbReference type="KEGG" id="mtw:CQW49_08080"/>
<dbReference type="GO" id="GO:0005576">
    <property type="term" value="C:extracellular region"/>
    <property type="evidence" value="ECO:0007669"/>
    <property type="project" value="UniProtKB-SubCell"/>
</dbReference>
<dbReference type="GO" id="GO:0016042">
    <property type="term" value="P:lipid catabolic process"/>
    <property type="evidence" value="ECO:0007669"/>
    <property type="project" value="UniProtKB-KW"/>
</dbReference>
<reference evidence="14" key="1">
    <citation type="submission" date="2017-10" db="EMBL/GenBank/DDBJ databases">
        <title>Completed PacBio SMRT sequence of Methylosinus trichosporium OB3b reveals presence of a third large plasmid.</title>
        <authorList>
            <person name="Charles T.C."/>
            <person name="Lynch M.D.J."/>
            <person name="Heil J.R."/>
            <person name="Cheng J."/>
        </authorList>
    </citation>
    <scope>NUCLEOTIDE SEQUENCE [LARGE SCALE GENOMIC DNA]</scope>
    <source>
        <strain evidence="14">OB3b</strain>
    </source>
</reference>
<organism evidence="13 14">
    <name type="scientific">Methylosinus trichosporium (strain ATCC 35070 / NCIMB 11131 / UNIQEM 75 / OB3b)</name>
    <dbReference type="NCBI Taxonomy" id="595536"/>
    <lineage>
        <taxon>Bacteria</taxon>
        <taxon>Pseudomonadati</taxon>
        <taxon>Pseudomonadota</taxon>
        <taxon>Alphaproteobacteria</taxon>
        <taxon>Hyphomicrobiales</taxon>
        <taxon>Methylocystaceae</taxon>
        <taxon>Methylosinus</taxon>
    </lineage>
</organism>
<evidence type="ECO:0000256" key="3">
    <source>
        <dbReference type="ARBA" id="ARBA00004613"/>
    </source>
</evidence>
<evidence type="ECO:0000313" key="14">
    <source>
        <dbReference type="Proteomes" id="UP000230709"/>
    </source>
</evidence>
<keyword evidence="7" id="KW-0964">Secreted</keyword>
<keyword evidence="10" id="KW-0443">Lipid metabolism</keyword>
<dbReference type="SUPFAM" id="SSF56024">
    <property type="entry name" value="Phospholipase D/nuclease"/>
    <property type="match status" value="2"/>
</dbReference>
<gene>
    <name evidence="13" type="ORF">CQW49_08080</name>
</gene>
<dbReference type="PANTHER" id="PTHR43856:SF1">
    <property type="entry name" value="MITOCHONDRIAL CARDIOLIPIN HYDROLASE"/>
    <property type="match status" value="1"/>
</dbReference>
<evidence type="ECO:0000256" key="6">
    <source>
        <dbReference type="ARBA" id="ARBA00018392"/>
    </source>
</evidence>
<dbReference type="Gene3D" id="3.30.870.10">
    <property type="entry name" value="Endonuclease Chain A"/>
    <property type="match status" value="2"/>
</dbReference>
<comment type="catalytic activity">
    <reaction evidence="1">
        <text>a 1,2-diacyl-sn-glycero-3-phosphocholine + H2O = a 1,2-diacyl-sn-glycero-3-phosphate + choline + H(+)</text>
        <dbReference type="Rhea" id="RHEA:14445"/>
        <dbReference type="ChEBI" id="CHEBI:15354"/>
        <dbReference type="ChEBI" id="CHEBI:15377"/>
        <dbReference type="ChEBI" id="CHEBI:15378"/>
        <dbReference type="ChEBI" id="CHEBI:57643"/>
        <dbReference type="ChEBI" id="CHEBI:58608"/>
        <dbReference type="EC" id="3.1.4.4"/>
    </reaction>
</comment>
<dbReference type="PROSITE" id="PS50035">
    <property type="entry name" value="PLD"/>
    <property type="match status" value="1"/>
</dbReference>
<keyword evidence="9" id="KW-0442">Lipid degradation</keyword>
<dbReference type="EMBL" id="CP023737">
    <property type="protein sequence ID" value="ATQ67860.1"/>
    <property type="molecule type" value="Genomic_DNA"/>
</dbReference>
<accession>A0A2D2CYN4</accession>
<dbReference type="AlphaFoldDB" id="A0A2D2CYN4"/>
<dbReference type="GO" id="GO:0016891">
    <property type="term" value="F:RNA endonuclease activity producing 5'-phosphomonoesters, hydrolytic mechanism"/>
    <property type="evidence" value="ECO:0007669"/>
    <property type="project" value="TreeGrafter"/>
</dbReference>
<evidence type="ECO:0000256" key="10">
    <source>
        <dbReference type="ARBA" id="ARBA00023098"/>
    </source>
</evidence>
<protein>
    <recommendedName>
        <fullName evidence="6">Phospholipase D</fullName>
        <ecNumber evidence="5">3.1.4.4</ecNumber>
    </recommendedName>
    <alternativeName>
        <fullName evidence="11">Choline phosphatase</fullName>
    </alternativeName>
</protein>
<dbReference type="InterPro" id="IPR025202">
    <property type="entry name" value="PLD-like_dom"/>
</dbReference>
<evidence type="ECO:0000256" key="1">
    <source>
        <dbReference type="ARBA" id="ARBA00000798"/>
    </source>
</evidence>
<evidence type="ECO:0000313" key="13">
    <source>
        <dbReference type="EMBL" id="ATQ67860.1"/>
    </source>
</evidence>
<dbReference type="GO" id="GO:0004630">
    <property type="term" value="F:phospholipase D activity"/>
    <property type="evidence" value="ECO:0007669"/>
    <property type="project" value="UniProtKB-EC"/>
</dbReference>
<dbReference type="CDD" id="cd09128">
    <property type="entry name" value="PLDc_unchar1_2"/>
    <property type="match status" value="1"/>
</dbReference>
<keyword evidence="8" id="KW-0378">Hydrolase</keyword>
<name>A0A2D2CYN4_METT3</name>
<evidence type="ECO:0000256" key="2">
    <source>
        <dbReference type="ARBA" id="ARBA00003145"/>
    </source>
</evidence>
<dbReference type="InterPro" id="IPR001736">
    <property type="entry name" value="PLipase_D/transphosphatidylase"/>
</dbReference>
<keyword evidence="14" id="KW-1185">Reference proteome</keyword>
<evidence type="ECO:0000256" key="7">
    <source>
        <dbReference type="ARBA" id="ARBA00022525"/>
    </source>
</evidence>
<dbReference type="STRING" id="595536.GCA_000178815_03533"/>
<comment type="function">
    <text evidence="2">Could be a virulence factor.</text>
</comment>
<evidence type="ECO:0000256" key="8">
    <source>
        <dbReference type="ARBA" id="ARBA00022801"/>
    </source>
</evidence>
<dbReference type="EC" id="3.1.4.4" evidence="5"/>
<comment type="subcellular location">
    <subcellularLocation>
        <location evidence="3">Secreted</location>
    </subcellularLocation>
</comment>
<sequence>MSEAVLEKISDAVRNAFAPVLPAVAAARAKLSADATVIAVRPGYAYPATGAPIPAVVVAVQPGTATQPASALAAELGVPVVIADATVEEQLAKEEPSAPSFGAPGAPTSAFERLIVGDEALAFAPPKTGAYTPPEPPNLPLVKERMQLTVCVSPEAGWSELESFLGETRRRLTVAMYQFTAPHIFDAVKAAVAPAGREFELVLHPVPEKPPSSGVKADDLEEVAGVVDPLSETLKSRFELAWATLHSRANPDGLWASAYHIKVAVRDGDAVWCSSGNWQSSNQPNIRLFGPQRDRPPVGFQRKYNRDYHAIIVDPKIASIFEGYIARDHDLAAAQAAAAQPSAEPDLFVPEEPEAPAAFARPPRYFEPLRLDREVSVQPLLTPDNYAEHALELIRSARESVRFQNQYINFRGTNEDFAEFKLLVGALKSKIDASVDVRIICRDLMKQESLDILIALGFPKETFRFQPACHNKTIIVDGKRVMFGSHNWSNEGVKTNRDASLVFDDEEIAQYLAEIYDYDWDNLATAHPAASRPRVAHSGDPTPAGMRRVSYSAVYDE</sequence>
<feature type="domain" description="PLD phosphodiesterase" evidence="12">
    <location>
        <begin position="465"/>
        <end position="492"/>
    </location>
</feature>
<comment type="similarity">
    <text evidence="4">Belongs to the phospholipase D family.</text>
</comment>
<evidence type="ECO:0000256" key="11">
    <source>
        <dbReference type="ARBA" id="ARBA00029594"/>
    </source>
</evidence>
<dbReference type="RefSeq" id="WP_003613702.1">
    <property type="nucleotide sequence ID" value="NZ_ADVE02000001.1"/>
</dbReference>
<proteinExistence type="inferred from homology"/>
<evidence type="ECO:0000256" key="5">
    <source>
        <dbReference type="ARBA" id="ARBA00012027"/>
    </source>
</evidence>
<evidence type="ECO:0000256" key="4">
    <source>
        <dbReference type="ARBA" id="ARBA00008664"/>
    </source>
</evidence>
<dbReference type="CDD" id="cd00138">
    <property type="entry name" value="PLDc_SF"/>
    <property type="match status" value="1"/>
</dbReference>
<dbReference type="GO" id="GO:0006793">
    <property type="term" value="P:phosphorus metabolic process"/>
    <property type="evidence" value="ECO:0007669"/>
    <property type="project" value="UniProtKB-ARBA"/>
</dbReference>
<evidence type="ECO:0000259" key="12">
    <source>
        <dbReference type="PROSITE" id="PS50035"/>
    </source>
</evidence>
<dbReference type="PANTHER" id="PTHR43856">
    <property type="entry name" value="CARDIOLIPIN HYDROLASE"/>
    <property type="match status" value="1"/>
</dbReference>
<dbReference type="Proteomes" id="UP000230709">
    <property type="component" value="Chromosome"/>
</dbReference>